<sequence>MRVERRPCTGSESSVHPSRGGLQNGSLIHGLLDRLRYCVDSGMVADHKGMRMSGAEFAGVVYRAAAGLRSRGLHPEDVVAVLAPVSTARLVSVCTALAVGCVALPLQPSSDVDILIKVLVDTDARMILATGELAPLAVRLADCSRVRQVVSFGGAPETTPFADLLRPGPRHSSSGTVPGPHGSGLMDYTVLPDASPRTVCHSPWELIAHFLRLNTGLRLSRGDTVVLENGMTECDRYILAAVALWNGASVLSLADENATVAATALRAHQAVVRGVPLPSRMSLRPA</sequence>
<dbReference type="SUPFAM" id="SSF56801">
    <property type="entry name" value="Acetyl-CoA synthetase-like"/>
    <property type="match status" value="1"/>
</dbReference>
<evidence type="ECO:0000313" key="3">
    <source>
        <dbReference type="EMBL" id="EOR72133.1"/>
    </source>
</evidence>
<evidence type="ECO:0000256" key="1">
    <source>
        <dbReference type="SAM" id="MobiDB-lite"/>
    </source>
</evidence>
<feature type="domain" description="AMP-dependent synthetase/ligase" evidence="2">
    <location>
        <begin position="47"/>
        <end position="143"/>
    </location>
</feature>
<dbReference type="InterPro" id="IPR000873">
    <property type="entry name" value="AMP-dep_synth/lig_dom"/>
</dbReference>
<name>A0A9P2TC17_THEFU</name>
<keyword evidence="4" id="KW-1185">Reference proteome</keyword>
<organism evidence="3 4">
    <name type="scientific">Thermobifida fusca TM51</name>
    <dbReference type="NCBI Taxonomy" id="1169414"/>
    <lineage>
        <taxon>Bacteria</taxon>
        <taxon>Bacillati</taxon>
        <taxon>Actinomycetota</taxon>
        <taxon>Actinomycetes</taxon>
        <taxon>Streptosporangiales</taxon>
        <taxon>Nocardiopsidaceae</taxon>
        <taxon>Thermobifida</taxon>
    </lineage>
</organism>
<proteinExistence type="predicted"/>
<accession>A0A9P2TC17</accession>
<feature type="region of interest" description="Disordered" evidence="1">
    <location>
        <begin position="1"/>
        <end position="21"/>
    </location>
</feature>
<reference evidence="3 4" key="1">
    <citation type="journal article" date="2013" name="Genome Announc.">
        <title>Draft Genome Sequence of the Lignocellulose Decomposer Thermobifida fusca Strain TM51.</title>
        <authorList>
            <person name="Toth A."/>
            <person name="Barna T."/>
            <person name="Nagy I."/>
            <person name="Horvath B."/>
            <person name="Nagy I."/>
            <person name="Tancsics A."/>
            <person name="Kriszt B."/>
            <person name="Baka E."/>
            <person name="Fekete C."/>
            <person name="Kukolya J."/>
        </authorList>
    </citation>
    <scope>NUCLEOTIDE SEQUENCE [LARGE SCALE GENOMIC DNA]</scope>
    <source>
        <strain evidence="3 4">TM51</strain>
    </source>
</reference>
<dbReference type="Gene3D" id="3.40.50.12780">
    <property type="entry name" value="N-terminal domain of ligase-like"/>
    <property type="match status" value="1"/>
</dbReference>
<comment type="caution">
    <text evidence="3">The sequence shown here is derived from an EMBL/GenBank/DDBJ whole genome shotgun (WGS) entry which is preliminary data.</text>
</comment>
<dbReference type="Proteomes" id="UP000014184">
    <property type="component" value="Unassembled WGS sequence"/>
</dbReference>
<evidence type="ECO:0000259" key="2">
    <source>
        <dbReference type="Pfam" id="PF00501"/>
    </source>
</evidence>
<gene>
    <name evidence="3" type="ORF">TM51_04148</name>
</gene>
<dbReference type="Pfam" id="PF00501">
    <property type="entry name" value="AMP-binding"/>
    <property type="match status" value="1"/>
</dbReference>
<dbReference type="InterPro" id="IPR042099">
    <property type="entry name" value="ANL_N_sf"/>
</dbReference>
<evidence type="ECO:0000313" key="4">
    <source>
        <dbReference type="Proteomes" id="UP000014184"/>
    </source>
</evidence>
<dbReference type="RefSeq" id="WP_011291203.1">
    <property type="nucleotide sequence ID" value="NZ_AOSG01000020.1"/>
</dbReference>
<protein>
    <submittedName>
        <fullName evidence="3">Acyl-CoA synthetase</fullName>
    </submittedName>
</protein>
<dbReference type="AlphaFoldDB" id="A0A9P2TC17"/>
<dbReference type="EMBL" id="AOSG01000020">
    <property type="protein sequence ID" value="EOR72133.1"/>
    <property type="molecule type" value="Genomic_DNA"/>
</dbReference>